<name>A0A6C0GUZ3_9BACT</name>
<dbReference type="EMBL" id="CP048222">
    <property type="protein sequence ID" value="QHT71160.1"/>
    <property type="molecule type" value="Genomic_DNA"/>
</dbReference>
<organism evidence="1 2">
    <name type="scientific">Rhodocytophaga rosea</name>
    <dbReference type="NCBI Taxonomy" id="2704465"/>
    <lineage>
        <taxon>Bacteria</taxon>
        <taxon>Pseudomonadati</taxon>
        <taxon>Bacteroidota</taxon>
        <taxon>Cytophagia</taxon>
        <taxon>Cytophagales</taxon>
        <taxon>Rhodocytophagaceae</taxon>
        <taxon>Rhodocytophaga</taxon>
    </lineage>
</organism>
<keyword evidence="2" id="KW-1185">Reference proteome</keyword>
<dbReference type="Proteomes" id="UP000480178">
    <property type="component" value="Chromosome"/>
</dbReference>
<dbReference type="AlphaFoldDB" id="A0A6C0GUZ3"/>
<dbReference type="RefSeq" id="WP_162447102.1">
    <property type="nucleotide sequence ID" value="NZ_CP048222.1"/>
</dbReference>
<sequence>MIKNPFILRLAFLLSLFIIYLSSCRSHQLTSQADADTGRQVIFGSGGGFSGQVIEYTLLENGQLSRTNSLSKEKIILKALPKKEAQSYFEQAEQLHLGTMNFKHPGNLYYFIRLKKGEKAEEVLWGNTDHPVPAQVRALYESLENDAAQK</sequence>
<accession>A0A6C0GUZ3</accession>
<evidence type="ECO:0000313" key="2">
    <source>
        <dbReference type="Proteomes" id="UP000480178"/>
    </source>
</evidence>
<evidence type="ECO:0000313" key="1">
    <source>
        <dbReference type="EMBL" id="QHT71160.1"/>
    </source>
</evidence>
<dbReference type="KEGG" id="rhoz:GXP67_33160"/>
<reference evidence="1 2" key="1">
    <citation type="submission" date="2020-01" db="EMBL/GenBank/DDBJ databases">
        <authorList>
            <person name="Kim M.K."/>
        </authorList>
    </citation>
    <scope>NUCLEOTIDE SEQUENCE [LARGE SCALE GENOMIC DNA]</scope>
    <source>
        <strain evidence="1 2">172606-1</strain>
    </source>
</reference>
<protein>
    <submittedName>
        <fullName evidence="1">Uncharacterized protein</fullName>
    </submittedName>
</protein>
<gene>
    <name evidence="1" type="ORF">GXP67_33160</name>
</gene>
<proteinExistence type="predicted"/>